<feature type="domain" description="DinB-like" evidence="1">
    <location>
        <begin position="8"/>
        <end position="145"/>
    </location>
</feature>
<protein>
    <submittedName>
        <fullName evidence="2">DinB superfamily protein</fullName>
    </submittedName>
</protein>
<dbReference type="InterPro" id="IPR034660">
    <property type="entry name" value="DinB/YfiT-like"/>
</dbReference>
<dbReference type="Proteomes" id="UP000198935">
    <property type="component" value="Unassembled WGS sequence"/>
</dbReference>
<accession>A0A1H3Q4C9</accession>
<dbReference type="SUPFAM" id="SSF109854">
    <property type="entry name" value="DinB/YfiT-like putative metalloenzymes"/>
    <property type="match status" value="1"/>
</dbReference>
<name>A0A1H3Q4C9_9BACI</name>
<dbReference type="EMBL" id="FNPI01000006">
    <property type="protein sequence ID" value="SDZ08113.1"/>
    <property type="molecule type" value="Genomic_DNA"/>
</dbReference>
<dbReference type="Pfam" id="PF12867">
    <property type="entry name" value="DinB_2"/>
    <property type="match status" value="1"/>
</dbReference>
<dbReference type="STRING" id="1503961.SAMN05421736_1065"/>
<organism evidence="2 3">
    <name type="scientific">Evansella caseinilytica</name>
    <dbReference type="NCBI Taxonomy" id="1503961"/>
    <lineage>
        <taxon>Bacteria</taxon>
        <taxon>Bacillati</taxon>
        <taxon>Bacillota</taxon>
        <taxon>Bacilli</taxon>
        <taxon>Bacillales</taxon>
        <taxon>Bacillaceae</taxon>
        <taxon>Evansella</taxon>
    </lineage>
</organism>
<dbReference type="Gene3D" id="1.20.120.450">
    <property type="entry name" value="dinb family like domain"/>
    <property type="match status" value="1"/>
</dbReference>
<sequence>MSKYLVEQLKVVRNQMIEYVQTIPQEQWEVIPAGLNNNTKWNVGHMYIISERLAFQLPGEKIHIPEHFPELFNPRTSPENWHVEPPAKDELIGLLKEQAIRLEALLAKIEEPLKKPYQTSTGFKMATVAECLSFNLFHEGMHFAAIKNIKQLLAAAES</sequence>
<gene>
    <name evidence="2" type="ORF">SAMN05421736_1065</name>
</gene>
<evidence type="ECO:0000313" key="3">
    <source>
        <dbReference type="Proteomes" id="UP000198935"/>
    </source>
</evidence>
<keyword evidence="3" id="KW-1185">Reference proteome</keyword>
<evidence type="ECO:0000259" key="1">
    <source>
        <dbReference type="Pfam" id="PF12867"/>
    </source>
</evidence>
<dbReference type="InterPro" id="IPR024775">
    <property type="entry name" value="DinB-like"/>
</dbReference>
<reference evidence="3" key="1">
    <citation type="submission" date="2016-10" db="EMBL/GenBank/DDBJ databases">
        <authorList>
            <person name="Varghese N."/>
            <person name="Submissions S."/>
        </authorList>
    </citation>
    <scope>NUCLEOTIDE SEQUENCE [LARGE SCALE GENOMIC DNA]</scope>
    <source>
        <strain evidence="3">SP</strain>
    </source>
</reference>
<dbReference type="OrthoDB" id="4295522at2"/>
<proteinExistence type="predicted"/>
<dbReference type="AlphaFoldDB" id="A0A1H3Q4C9"/>
<evidence type="ECO:0000313" key="2">
    <source>
        <dbReference type="EMBL" id="SDZ08113.1"/>
    </source>
</evidence>